<dbReference type="AlphaFoldDB" id="C6LDJ9"/>
<comment type="caution">
    <text evidence="1">The sequence shown here is derived from an EMBL/GenBank/DDBJ whole genome shotgun (WGS) entry which is preliminary data.</text>
</comment>
<name>C6LDJ9_9FIRM</name>
<proteinExistence type="predicted"/>
<gene>
    <name evidence="1" type="ORF">BRYFOR_06608</name>
</gene>
<accession>C6LDJ9</accession>
<organism evidence="1 2">
    <name type="scientific">Marvinbryantia formatexigens DSM 14469</name>
    <dbReference type="NCBI Taxonomy" id="478749"/>
    <lineage>
        <taxon>Bacteria</taxon>
        <taxon>Bacillati</taxon>
        <taxon>Bacillota</taxon>
        <taxon>Clostridia</taxon>
        <taxon>Lachnospirales</taxon>
        <taxon>Lachnospiraceae</taxon>
        <taxon>Marvinbryantia</taxon>
    </lineage>
</organism>
<evidence type="ECO:0000313" key="1">
    <source>
        <dbReference type="EMBL" id="EET61433.1"/>
    </source>
</evidence>
<reference evidence="1" key="1">
    <citation type="submission" date="2009-07" db="EMBL/GenBank/DDBJ databases">
        <authorList>
            <person name="Weinstock G."/>
            <person name="Sodergren E."/>
            <person name="Clifton S."/>
            <person name="Fulton L."/>
            <person name="Fulton B."/>
            <person name="Courtney L."/>
            <person name="Fronick C."/>
            <person name="Harrison M."/>
            <person name="Strong C."/>
            <person name="Farmer C."/>
            <person name="Delahaunty K."/>
            <person name="Markovic C."/>
            <person name="Hall O."/>
            <person name="Minx P."/>
            <person name="Tomlinson C."/>
            <person name="Mitreva M."/>
            <person name="Nelson J."/>
            <person name="Hou S."/>
            <person name="Wollam A."/>
            <person name="Pepin K.H."/>
            <person name="Johnson M."/>
            <person name="Bhonagiri V."/>
            <person name="Nash W.E."/>
            <person name="Warren W."/>
            <person name="Chinwalla A."/>
            <person name="Mardis E.R."/>
            <person name="Wilson R.K."/>
        </authorList>
    </citation>
    <scope>NUCLEOTIDE SEQUENCE [LARGE SCALE GENOMIC DNA]</scope>
    <source>
        <strain evidence="1">DSM 14469</strain>
    </source>
</reference>
<keyword evidence="2" id="KW-1185">Reference proteome</keyword>
<evidence type="ECO:0000313" key="2">
    <source>
        <dbReference type="Proteomes" id="UP000005561"/>
    </source>
</evidence>
<sequence length="51" mass="5822">MKGAQDMETTKDSDGDYHMVAHSIKSVQKTPMQTHRGLSFSLQFFIRSFSI</sequence>
<protein>
    <submittedName>
        <fullName evidence="1">Uncharacterized protein</fullName>
    </submittedName>
</protein>
<dbReference type="Proteomes" id="UP000005561">
    <property type="component" value="Unassembled WGS sequence"/>
</dbReference>
<dbReference type="EMBL" id="ACCL02000006">
    <property type="protein sequence ID" value="EET61433.1"/>
    <property type="molecule type" value="Genomic_DNA"/>
</dbReference>